<keyword evidence="3" id="KW-1185">Reference proteome</keyword>
<accession>A0ABV0MN19</accession>
<comment type="caution">
    <text evidence="2">The sequence shown here is derived from an EMBL/GenBank/DDBJ whole genome shotgun (WGS) entry which is preliminary data.</text>
</comment>
<feature type="region of interest" description="Disordered" evidence="1">
    <location>
        <begin position="76"/>
        <end position="103"/>
    </location>
</feature>
<gene>
    <name evidence="2" type="ORF">GOODEAATRI_034576</name>
</gene>
<reference evidence="2 3" key="1">
    <citation type="submission" date="2021-06" db="EMBL/GenBank/DDBJ databases">
        <authorList>
            <person name="Palmer J.M."/>
        </authorList>
    </citation>
    <scope>NUCLEOTIDE SEQUENCE [LARGE SCALE GENOMIC DNA]</scope>
    <source>
        <strain evidence="2 3">GA_2019</strain>
        <tissue evidence="2">Muscle</tissue>
    </source>
</reference>
<dbReference type="EMBL" id="JAHRIO010009386">
    <property type="protein sequence ID" value="MEQ2160505.1"/>
    <property type="molecule type" value="Genomic_DNA"/>
</dbReference>
<feature type="compositionally biased region" description="Polar residues" evidence="1">
    <location>
        <begin position="93"/>
        <end position="103"/>
    </location>
</feature>
<name>A0ABV0MN19_9TELE</name>
<evidence type="ECO:0000313" key="2">
    <source>
        <dbReference type="EMBL" id="MEQ2160505.1"/>
    </source>
</evidence>
<proteinExistence type="predicted"/>
<evidence type="ECO:0000256" key="1">
    <source>
        <dbReference type="SAM" id="MobiDB-lite"/>
    </source>
</evidence>
<dbReference type="Proteomes" id="UP001476798">
    <property type="component" value="Unassembled WGS sequence"/>
</dbReference>
<protein>
    <submittedName>
        <fullName evidence="2">Uncharacterized protein</fullName>
    </submittedName>
</protein>
<sequence length="103" mass="11576">MKSSHGAIFISDFLCIKIYYEPRQTFTFKVKIIKQESPGAGQKLKPLKAAAKTSFQPAAITHSYMNNYAMRISKESFSSESHNNRKDPHNGLCKSSFSLLSTL</sequence>
<evidence type="ECO:0000313" key="3">
    <source>
        <dbReference type="Proteomes" id="UP001476798"/>
    </source>
</evidence>
<organism evidence="2 3">
    <name type="scientific">Goodea atripinnis</name>
    <dbReference type="NCBI Taxonomy" id="208336"/>
    <lineage>
        <taxon>Eukaryota</taxon>
        <taxon>Metazoa</taxon>
        <taxon>Chordata</taxon>
        <taxon>Craniata</taxon>
        <taxon>Vertebrata</taxon>
        <taxon>Euteleostomi</taxon>
        <taxon>Actinopterygii</taxon>
        <taxon>Neopterygii</taxon>
        <taxon>Teleostei</taxon>
        <taxon>Neoteleostei</taxon>
        <taxon>Acanthomorphata</taxon>
        <taxon>Ovalentaria</taxon>
        <taxon>Atherinomorphae</taxon>
        <taxon>Cyprinodontiformes</taxon>
        <taxon>Goodeidae</taxon>
        <taxon>Goodea</taxon>
    </lineage>
</organism>